<dbReference type="Pfam" id="PF07992">
    <property type="entry name" value="Pyr_redox_2"/>
    <property type="match status" value="1"/>
</dbReference>
<dbReference type="InterPro" id="IPR041575">
    <property type="entry name" value="Rubredoxin_C"/>
</dbReference>
<dbReference type="STRING" id="393595.ABO_1088"/>
<evidence type="ECO:0000259" key="5">
    <source>
        <dbReference type="Pfam" id="PF07992"/>
    </source>
</evidence>
<dbReference type="PANTHER" id="PTHR43429">
    <property type="entry name" value="PYRIDINE NUCLEOTIDE-DISULFIDE OXIDOREDUCTASE DOMAIN-CONTAINING"/>
    <property type="match status" value="1"/>
</dbReference>
<evidence type="ECO:0000256" key="1">
    <source>
        <dbReference type="ARBA" id="ARBA00001974"/>
    </source>
</evidence>
<dbReference type="RefSeq" id="WP_011588371.1">
    <property type="nucleotide sequence ID" value="NC_008260.1"/>
</dbReference>
<evidence type="ECO:0000256" key="4">
    <source>
        <dbReference type="ARBA" id="ARBA00022827"/>
    </source>
</evidence>
<evidence type="ECO:0000256" key="2">
    <source>
        <dbReference type="ARBA" id="ARBA00006442"/>
    </source>
</evidence>
<dbReference type="InterPro" id="IPR023753">
    <property type="entry name" value="FAD/NAD-binding_dom"/>
</dbReference>
<dbReference type="AlphaFoldDB" id="Q0VQL2"/>
<gene>
    <name evidence="7" type="ordered locus">ABO_1088</name>
</gene>
<reference evidence="7 8" key="1">
    <citation type="journal article" date="2006" name="Nat. Biotechnol.">
        <title>Genome sequence of the ubiquitous hydrocarbon-degrading marine bacterium Alcanivorax borkumensis.</title>
        <authorList>
            <person name="Schneiker S."/>
            <person name="Martins dos Santos V.A.P."/>
            <person name="Bartels D."/>
            <person name="Bekel T."/>
            <person name="Brecht M."/>
            <person name="Buhrmester J."/>
            <person name="Chernikova T.N."/>
            <person name="Denaro R."/>
            <person name="Ferrer M."/>
            <person name="Gertler C."/>
            <person name="Goesmann A."/>
            <person name="Golyshina O.V."/>
            <person name="Kaminski F."/>
            <person name="Khachane A.N."/>
            <person name="Lang S."/>
            <person name="Linke B."/>
            <person name="McHardy A.C."/>
            <person name="Meyer F."/>
            <person name="Nechitaylo T."/>
            <person name="Puehler A."/>
            <person name="Regenhardt D."/>
            <person name="Rupp O."/>
            <person name="Sabirova J.S."/>
            <person name="Selbitschka W."/>
            <person name="Yakimov M.M."/>
            <person name="Timmis K.N."/>
            <person name="Vorhoelter F.-J."/>
            <person name="Weidner S."/>
            <person name="Kaiser O."/>
            <person name="Golyshin P.N."/>
        </authorList>
    </citation>
    <scope>NUCLEOTIDE SEQUENCE [LARGE SCALE GENOMIC DNA]</scope>
    <source>
        <strain evidence="8">ATCC 700651 / DSM 11573 / NCIMB 13689 / SK2</strain>
    </source>
</reference>
<sequence length="431" mass="47104">MKRLVVVGNGMAACRLLEELTRLAPDLYQITVVGDEPFAGYNRVMLSPLLGGSTDENTITTHPHQWYRERSIRLITGTPVVAIHRGRRQVETAAGHVLDYDRLLLATGAGPRQLPVDGVGLKGVVSFRDLYDVRRLLSLSAARVVVVGGGFLGLEAADALVKQGHDVTLVHSRGHLLNQQLDEAAGHRLQKDLEARGIKFVMHARTQSIEGCSVQKKEDKKGSSSYSSDRVAAVHLADGQRLPADYVVQAVGIVPRAELAAQAGLTVNQGVRVDDTLQTFDPAIYAIGECVEHRERTFGLVAPLYEQASVCASHLAEMGHRRYLYADSATRLKISGIDLVSCGDFLGEKRNEIEQGETLQLSLPDSYRRLQIRDNRVVGMVLYGDVSDAPFFETLWRDSTDISALRETLLLGEAFCKRPGDKGDNAEGVAA</sequence>
<proteinExistence type="inferred from homology"/>
<dbReference type="Pfam" id="PF18267">
    <property type="entry name" value="Rubredoxin_C"/>
    <property type="match status" value="1"/>
</dbReference>
<dbReference type="EMBL" id="AM286690">
    <property type="protein sequence ID" value="CAL16536.1"/>
    <property type="molecule type" value="Genomic_DNA"/>
</dbReference>
<dbReference type="InterPro" id="IPR016156">
    <property type="entry name" value="FAD/NAD-linked_Rdtase_dimer_sf"/>
</dbReference>
<dbReference type="PRINTS" id="PR00411">
    <property type="entry name" value="PNDRDTASEI"/>
</dbReference>
<dbReference type="GO" id="GO:0016491">
    <property type="term" value="F:oxidoreductase activity"/>
    <property type="evidence" value="ECO:0007669"/>
    <property type="project" value="InterPro"/>
</dbReference>
<dbReference type="KEGG" id="abo:ABO_1088"/>
<dbReference type="Proteomes" id="UP000008871">
    <property type="component" value="Chromosome"/>
</dbReference>
<dbReference type="OrthoDB" id="9768666at2"/>
<keyword evidence="4" id="KW-0274">FAD</keyword>
<dbReference type="PRINTS" id="PR00368">
    <property type="entry name" value="FADPNR"/>
</dbReference>
<evidence type="ECO:0000259" key="6">
    <source>
        <dbReference type="Pfam" id="PF18267"/>
    </source>
</evidence>
<dbReference type="InterPro" id="IPR036188">
    <property type="entry name" value="FAD/NAD-bd_sf"/>
</dbReference>
<feature type="domain" description="NADH-rubredoxin oxidoreductase C-terminal" evidence="6">
    <location>
        <begin position="329"/>
        <end position="394"/>
    </location>
</feature>
<dbReference type="Gene3D" id="3.30.390.30">
    <property type="match status" value="1"/>
</dbReference>
<evidence type="ECO:0000313" key="8">
    <source>
        <dbReference type="Proteomes" id="UP000008871"/>
    </source>
</evidence>
<protein>
    <submittedName>
        <fullName evidence="7">Nitrite reductase family protein</fullName>
    </submittedName>
</protein>
<dbReference type="InterPro" id="IPR050260">
    <property type="entry name" value="FAD-bd_OxRdtase"/>
</dbReference>
<dbReference type="eggNOG" id="COG1251">
    <property type="taxonomic scope" value="Bacteria"/>
</dbReference>
<dbReference type="HOGENOM" id="CLU_003291_4_4_6"/>
<keyword evidence="8" id="KW-1185">Reference proteome</keyword>
<feature type="domain" description="FAD/NAD(P)-binding" evidence="5">
    <location>
        <begin position="3"/>
        <end position="295"/>
    </location>
</feature>
<evidence type="ECO:0000256" key="3">
    <source>
        <dbReference type="ARBA" id="ARBA00022630"/>
    </source>
</evidence>
<dbReference type="Gene3D" id="3.50.50.60">
    <property type="entry name" value="FAD/NAD(P)-binding domain"/>
    <property type="match status" value="2"/>
</dbReference>
<comment type="similarity">
    <text evidence="2">Belongs to the FAD-dependent oxidoreductase family.</text>
</comment>
<keyword evidence="3" id="KW-0285">Flavoprotein</keyword>
<dbReference type="PANTHER" id="PTHR43429:SF3">
    <property type="entry name" value="NITRITE REDUCTASE [NAD(P)H]"/>
    <property type="match status" value="1"/>
</dbReference>
<comment type="cofactor">
    <cofactor evidence="1">
        <name>FAD</name>
        <dbReference type="ChEBI" id="CHEBI:57692"/>
    </cofactor>
</comment>
<name>Q0VQL2_ALCBS</name>
<accession>Q0VQL2</accession>
<organism evidence="7 8">
    <name type="scientific">Alcanivorax borkumensis (strain ATCC 700651 / DSM 11573 / NCIMB 13689 / SK2)</name>
    <dbReference type="NCBI Taxonomy" id="393595"/>
    <lineage>
        <taxon>Bacteria</taxon>
        <taxon>Pseudomonadati</taxon>
        <taxon>Pseudomonadota</taxon>
        <taxon>Gammaproteobacteria</taxon>
        <taxon>Oceanospirillales</taxon>
        <taxon>Alcanivoracaceae</taxon>
        <taxon>Alcanivorax</taxon>
    </lineage>
</organism>
<dbReference type="SUPFAM" id="SSF51905">
    <property type="entry name" value="FAD/NAD(P)-binding domain"/>
    <property type="match status" value="2"/>
</dbReference>
<evidence type="ECO:0000313" key="7">
    <source>
        <dbReference type="EMBL" id="CAL16536.1"/>
    </source>
</evidence>